<dbReference type="VEuPathDB" id="MicrosporidiaDB:SLOPH_1706"/>
<keyword evidence="2" id="KW-1185">Reference proteome</keyword>
<reference evidence="2" key="1">
    <citation type="journal article" date="2013" name="PLoS Genet.">
        <title>The genome of Spraguea lophii and the basis of host-microsporidian interactions.</title>
        <authorList>
            <person name="Campbell S.E."/>
            <person name="Williams T.A."/>
            <person name="Yousuf A."/>
            <person name="Soanes D.M."/>
            <person name="Paszkiewicz K.H."/>
            <person name="Williams B.A.P."/>
        </authorList>
    </citation>
    <scope>NUCLEOTIDE SEQUENCE [LARGE SCALE GENOMIC DNA]</scope>
    <source>
        <strain evidence="2">42_110</strain>
    </source>
</reference>
<proteinExistence type="predicted"/>
<sequence>MFLILQLISSEYVYQDILNRCNRFNISGDHCRNSIYFPRQEYDDYVRSFNLPVQKAPECSKKECKIVVYKDPPRIVINASNNEDFCLTLGQNHPLCKSENPYKYVVVPQQQPQNVTYTSTENKTVTEINPITITKKGKTSTKTVDKTTTVTETKKEINTISEQKSKDSIIKTITEYKTIGIKSPLQVEPSIKTIPAPEIKVVTKNEIRTITVDDEKKNYKFKDEFTQTEKDEQYSGKRTKDLANYIFDEANKKGSKKQQENFITLIQYKTVTKTQETPITLYRETIKTITKEKPIINYKVTTVTDIDSVTKTIEKSITVIRSTTNSVTTTYTIPTTITQQITSTITPTISAPSSTVNSSSIHKSIQITGSQKSSTTPSTRTITKEIPTTIYVNKTISPVTNQSTAISPIVDEIMKILGEREEKDPITTTKTVYETEIRSEDKKPKTVYNTVYEYKKKPKCKIRVKQYPGSKFSCSEDGQKIIVKTVYVKPQVLTRN</sequence>
<dbReference type="Proteomes" id="UP000014978">
    <property type="component" value="Unassembled WGS sequence"/>
</dbReference>
<accession>S7W8G5</accession>
<organism evidence="1 2">
    <name type="scientific">Spraguea lophii (strain 42_110)</name>
    <name type="common">Microsporidian parasite</name>
    <dbReference type="NCBI Taxonomy" id="1358809"/>
    <lineage>
        <taxon>Eukaryota</taxon>
        <taxon>Fungi</taxon>
        <taxon>Fungi incertae sedis</taxon>
        <taxon>Microsporidia</taxon>
        <taxon>Spragueidae</taxon>
        <taxon>Spraguea</taxon>
    </lineage>
</organism>
<protein>
    <submittedName>
        <fullName evidence="1">Uncharacterized protein</fullName>
    </submittedName>
</protein>
<dbReference type="OMA" id="ILMIMEC"/>
<dbReference type="AlphaFoldDB" id="S7W8G5"/>
<dbReference type="OrthoDB" id="2192975at2759"/>
<evidence type="ECO:0000313" key="2">
    <source>
        <dbReference type="Proteomes" id="UP000014978"/>
    </source>
</evidence>
<name>S7W8G5_SPRLO</name>
<dbReference type="EMBL" id="ATCN01001087">
    <property type="protein sequence ID" value="EPR78032.1"/>
    <property type="molecule type" value="Genomic_DNA"/>
</dbReference>
<dbReference type="HOGENOM" id="CLU_031976_0_0_1"/>
<dbReference type="InParanoid" id="S7W8G5"/>
<gene>
    <name evidence="1" type="ORF">SLOPH_1706</name>
</gene>
<comment type="caution">
    <text evidence="1">The sequence shown here is derived from an EMBL/GenBank/DDBJ whole genome shotgun (WGS) entry which is preliminary data.</text>
</comment>
<evidence type="ECO:0000313" key="1">
    <source>
        <dbReference type="EMBL" id="EPR78032.1"/>
    </source>
</evidence>